<dbReference type="EMBL" id="JACVVD010000015">
    <property type="protein sequence ID" value="MBD0384082.1"/>
    <property type="molecule type" value="Genomic_DNA"/>
</dbReference>
<proteinExistence type="predicted"/>
<dbReference type="AlphaFoldDB" id="A0A926KV34"/>
<reference evidence="1" key="1">
    <citation type="submission" date="2020-09" db="EMBL/GenBank/DDBJ databases">
        <title>Draft Genome Sequence of Paenibacillus sp. WST5.</title>
        <authorList>
            <person name="Bao Z."/>
        </authorList>
    </citation>
    <scope>NUCLEOTIDE SEQUENCE</scope>
    <source>
        <strain evidence="1">WST5</strain>
    </source>
</reference>
<dbReference type="InterPro" id="IPR019618">
    <property type="entry name" value="Spore_germination_GerPA"/>
</dbReference>
<keyword evidence="2" id="KW-1185">Reference proteome</keyword>
<sequence>MGQLPLGFNIFNIKINNVSSGASANFGNNFLYNNNVKNQTVGTNTINGDASLQVTANRNLQNDSDLLDQPSII</sequence>
<evidence type="ECO:0000313" key="1">
    <source>
        <dbReference type="EMBL" id="MBD0384082.1"/>
    </source>
</evidence>
<protein>
    <submittedName>
        <fullName evidence="1">Spore germination protein</fullName>
    </submittedName>
</protein>
<dbReference type="RefSeq" id="WP_188177862.1">
    <property type="nucleotide sequence ID" value="NZ_JACVVD010000015.1"/>
</dbReference>
<evidence type="ECO:0000313" key="2">
    <source>
        <dbReference type="Proteomes" id="UP000650466"/>
    </source>
</evidence>
<comment type="caution">
    <text evidence="1">The sequence shown here is derived from an EMBL/GenBank/DDBJ whole genome shotgun (WGS) entry which is preliminary data.</text>
</comment>
<name>A0A926KV34_9BACL</name>
<accession>A0A926KV34</accession>
<dbReference type="Pfam" id="PF10676">
    <property type="entry name" value="gerPA"/>
    <property type="match status" value="1"/>
</dbReference>
<dbReference type="Proteomes" id="UP000650466">
    <property type="component" value="Unassembled WGS sequence"/>
</dbReference>
<organism evidence="1 2">
    <name type="scientific">Paenibacillus sedimenti</name>
    <dbReference type="NCBI Taxonomy" id="2770274"/>
    <lineage>
        <taxon>Bacteria</taxon>
        <taxon>Bacillati</taxon>
        <taxon>Bacillota</taxon>
        <taxon>Bacilli</taxon>
        <taxon>Bacillales</taxon>
        <taxon>Paenibacillaceae</taxon>
        <taxon>Paenibacillus</taxon>
    </lineage>
</organism>
<gene>
    <name evidence="1" type="ORF">ICC18_28950</name>
</gene>